<dbReference type="GO" id="GO:0010608">
    <property type="term" value="P:post-transcriptional regulation of gene expression"/>
    <property type="evidence" value="ECO:0007669"/>
    <property type="project" value="InterPro"/>
</dbReference>
<keyword evidence="7" id="KW-1185">Reference proteome</keyword>
<keyword evidence="1" id="KW-0963">Cytoplasm</keyword>
<keyword evidence="3" id="KW-0143">Chaperone</keyword>
<feature type="compositionally biased region" description="Polar residues" evidence="4">
    <location>
        <begin position="320"/>
        <end position="331"/>
    </location>
</feature>
<organism evidence="6 7">
    <name type="scientific">Halomonas caseinilytica</name>
    <dbReference type="NCBI Taxonomy" id="438744"/>
    <lineage>
        <taxon>Bacteria</taxon>
        <taxon>Pseudomonadati</taxon>
        <taxon>Pseudomonadota</taxon>
        <taxon>Gammaproteobacteria</taxon>
        <taxon>Oceanospirillales</taxon>
        <taxon>Halomonadaceae</taxon>
        <taxon>Halomonas</taxon>
    </lineage>
</organism>
<feature type="domain" description="ProQ/FinO" evidence="5">
    <location>
        <begin position="187"/>
        <end position="296"/>
    </location>
</feature>
<dbReference type="PANTHER" id="PTHR38106">
    <property type="entry name" value="RNA CHAPERONE PROQ"/>
    <property type="match status" value="1"/>
</dbReference>
<feature type="compositionally biased region" description="Basic and acidic residues" evidence="4">
    <location>
        <begin position="107"/>
        <end position="118"/>
    </location>
</feature>
<dbReference type="AlphaFoldDB" id="A0A1M6RU23"/>
<evidence type="ECO:0000313" key="6">
    <source>
        <dbReference type="EMBL" id="SHK35888.1"/>
    </source>
</evidence>
<dbReference type="EMBL" id="FRAL01000002">
    <property type="protein sequence ID" value="SHK35888.1"/>
    <property type="molecule type" value="Genomic_DNA"/>
</dbReference>
<dbReference type="Pfam" id="PF04352">
    <property type="entry name" value="ProQ"/>
    <property type="match status" value="1"/>
</dbReference>
<dbReference type="Gene3D" id="1.10.1710.10">
    <property type="entry name" value="ProQ/FinO domain"/>
    <property type="match status" value="1"/>
</dbReference>
<gene>
    <name evidence="6" type="ORF">SAMN05192556_102411</name>
</gene>
<name>A0A1M6RU23_9GAMM</name>
<dbReference type="InterPro" id="IPR016103">
    <property type="entry name" value="ProQ/FinO"/>
</dbReference>
<keyword evidence="2" id="KW-0694">RNA-binding</keyword>
<dbReference type="InterPro" id="IPR023529">
    <property type="entry name" value="ProQ"/>
</dbReference>
<dbReference type="GO" id="GO:0034057">
    <property type="term" value="F:RNA strand-exchange activity"/>
    <property type="evidence" value="ECO:0007669"/>
    <property type="project" value="InterPro"/>
</dbReference>
<dbReference type="Proteomes" id="UP000184248">
    <property type="component" value="Unassembled WGS sequence"/>
</dbReference>
<evidence type="ECO:0000256" key="3">
    <source>
        <dbReference type="ARBA" id="ARBA00023186"/>
    </source>
</evidence>
<dbReference type="InterPro" id="IPR036442">
    <property type="entry name" value="ProQ/FinO_sf"/>
</dbReference>
<evidence type="ECO:0000259" key="5">
    <source>
        <dbReference type="SMART" id="SM00945"/>
    </source>
</evidence>
<evidence type="ECO:0000256" key="1">
    <source>
        <dbReference type="ARBA" id="ARBA00022490"/>
    </source>
</evidence>
<evidence type="ECO:0000313" key="7">
    <source>
        <dbReference type="Proteomes" id="UP000184248"/>
    </source>
</evidence>
<reference evidence="7" key="1">
    <citation type="submission" date="2016-11" db="EMBL/GenBank/DDBJ databases">
        <authorList>
            <person name="Varghese N."/>
            <person name="Submissions S."/>
        </authorList>
    </citation>
    <scope>NUCLEOTIDE SEQUENCE [LARGE SCALE GENOMIC DNA]</scope>
    <source>
        <strain evidence="7">ALO Sharm</strain>
    </source>
</reference>
<feature type="compositionally biased region" description="Basic residues" evidence="4">
    <location>
        <begin position="276"/>
        <end position="291"/>
    </location>
</feature>
<dbReference type="SUPFAM" id="SSF48657">
    <property type="entry name" value="FinO-like"/>
    <property type="match status" value="1"/>
</dbReference>
<proteinExistence type="predicted"/>
<evidence type="ECO:0000256" key="2">
    <source>
        <dbReference type="ARBA" id="ARBA00022884"/>
    </source>
</evidence>
<evidence type="ECO:0000256" key="4">
    <source>
        <dbReference type="SAM" id="MobiDB-lite"/>
    </source>
</evidence>
<accession>A0A1M6RU23</accession>
<dbReference type="SMART" id="SM00945">
    <property type="entry name" value="ProQ"/>
    <property type="match status" value="1"/>
</dbReference>
<feature type="region of interest" description="Disordered" evidence="4">
    <location>
        <begin position="261"/>
        <end position="356"/>
    </location>
</feature>
<feature type="compositionally biased region" description="Acidic residues" evidence="4">
    <location>
        <begin position="161"/>
        <end position="173"/>
    </location>
</feature>
<dbReference type="GO" id="GO:0005829">
    <property type="term" value="C:cytosol"/>
    <property type="evidence" value="ECO:0007669"/>
    <property type="project" value="TreeGrafter"/>
</dbReference>
<sequence>MIEERSTRLMVALEGRAEALLEALRDARLQREAMSSRLDELERQRQSLEARNAELTAEAREKDAEREALEERAAELERRLADVEASCLELLEENRELDEQNRELEAHNRHLREDREVPAEQGTASFFQRRGRPAQGLSALIGHRHRDHERPPAEAVSNDAEASEPDTTPEPEATDTPGQQDALPSIEEAPSPQALLEQWYQRYPDAFFKGHTRPLQVGIHEALAAREPWPEKLVRRALACYVNLPRYLKSVREGAERIDLTGAPAGGVDAGAAEHARKKLDRLQSGRRKSAKSAQRASRSKGRREKTQANAAGAGKGKEAQTSSPSSTSVGRQDDEPDDHRLQRKLGELVARHNPR</sequence>
<feature type="compositionally biased region" description="Basic and acidic residues" evidence="4">
    <location>
        <begin position="332"/>
        <end position="356"/>
    </location>
</feature>
<feature type="region of interest" description="Disordered" evidence="4">
    <location>
        <begin position="107"/>
        <end position="185"/>
    </location>
</feature>
<dbReference type="PANTHER" id="PTHR38106:SF1">
    <property type="entry name" value="RNA CHAPERONE PROQ"/>
    <property type="match status" value="1"/>
</dbReference>
<protein>
    <submittedName>
        <fullName evidence="6">ProQ/FINO family protein</fullName>
    </submittedName>
</protein>
<dbReference type="GO" id="GO:0033592">
    <property type="term" value="F:RNA strand annealing activity"/>
    <property type="evidence" value="ECO:0007669"/>
    <property type="project" value="InterPro"/>
</dbReference>